<gene>
    <name evidence="1" type="ORF">BV22DRAFT_1073351</name>
</gene>
<dbReference type="Proteomes" id="UP000790709">
    <property type="component" value="Unassembled WGS sequence"/>
</dbReference>
<reference evidence="1" key="1">
    <citation type="journal article" date="2021" name="New Phytol.">
        <title>Evolutionary innovations through gain and loss of genes in the ectomycorrhizal Boletales.</title>
        <authorList>
            <person name="Wu G."/>
            <person name="Miyauchi S."/>
            <person name="Morin E."/>
            <person name="Kuo A."/>
            <person name="Drula E."/>
            <person name="Varga T."/>
            <person name="Kohler A."/>
            <person name="Feng B."/>
            <person name="Cao Y."/>
            <person name="Lipzen A."/>
            <person name="Daum C."/>
            <person name="Hundley H."/>
            <person name="Pangilinan J."/>
            <person name="Johnson J."/>
            <person name="Barry K."/>
            <person name="LaButti K."/>
            <person name="Ng V."/>
            <person name="Ahrendt S."/>
            <person name="Min B."/>
            <person name="Choi I.G."/>
            <person name="Park H."/>
            <person name="Plett J.M."/>
            <person name="Magnuson J."/>
            <person name="Spatafora J.W."/>
            <person name="Nagy L.G."/>
            <person name="Henrissat B."/>
            <person name="Grigoriev I.V."/>
            <person name="Yang Z.L."/>
            <person name="Xu J."/>
            <person name="Martin F.M."/>
        </authorList>
    </citation>
    <scope>NUCLEOTIDE SEQUENCE</scope>
    <source>
        <strain evidence="1">KUC20120723A-06</strain>
    </source>
</reference>
<dbReference type="EMBL" id="MU266558">
    <property type="protein sequence ID" value="KAH7920799.1"/>
    <property type="molecule type" value="Genomic_DNA"/>
</dbReference>
<accession>A0ACB8B5U4</accession>
<name>A0ACB8B5U4_9AGAM</name>
<proteinExistence type="predicted"/>
<comment type="caution">
    <text evidence="1">The sequence shown here is derived from an EMBL/GenBank/DDBJ whole genome shotgun (WGS) entry which is preliminary data.</text>
</comment>
<protein>
    <submittedName>
        <fullName evidence="1">Uncharacterized protein</fullName>
    </submittedName>
</protein>
<sequence>MLTFGLFRGVLIKLVLFSISLAIVPISSYFLSEKYIWAGKYFVLFPIHPSSTLSVAGNSNYAAITAVCAANIVLFGYIGLSVLEDSQSLKENEDKKLSESRKER</sequence>
<keyword evidence="2" id="KW-1185">Reference proteome</keyword>
<organism evidence="1 2">
    <name type="scientific">Leucogyrophana mollusca</name>
    <dbReference type="NCBI Taxonomy" id="85980"/>
    <lineage>
        <taxon>Eukaryota</taxon>
        <taxon>Fungi</taxon>
        <taxon>Dikarya</taxon>
        <taxon>Basidiomycota</taxon>
        <taxon>Agaricomycotina</taxon>
        <taxon>Agaricomycetes</taxon>
        <taxon>Agaricomycetidae</taxon>
        <taxon>Boletales</taxon>
        <taxon>Boletales incertae sedis</taxon>
        <taxon>Leucogyrophana</taxon>
    </lineage>
</organism>
<evidence type="ECO:0000313" key="2">
    <source>
        <dbReference type="Proteomes" id="UP000790709"/>
    </source>
</evidence>
<evidence type="ECO:0000313" key="1">
    <source>
        <dbReference type="EMBL" id="KAH7920799.1"/>
    </source>
</evidence>